<feature type="compositionally biased region" description="Low complexity" evidence="5">
    <location>
        <begin position="396"/>
        <end position="422"/>
    </location>
</feature>
<evidence type="ECO:0000313" key="8">
    <source>
        <dbReference type="Proteomes" id="UP001164776"/>
    </source>
</evidence>
<sequence>MTQQRAISVGSLITKHGFPSGVRFVPTDMELVSILSDRVRGVPLRPRVAAVFHDVDILDYHPKELHEMYRHDTEYRYIYFFSCRRFQTPAQGGDQRAAAVFFPEDEHQKEPRPVRVAKGGGWKPSGGARPLRLPPRQGGFVVGKMVSMVFYDEAQGAGKGKKQVKSNWGMHEVTIPVKRELTDIESSTRFYNLALYRLYVLKSGDVEAENRRAAAGGTGKNAVSDNCSSTAVVPCPVPRAPLRISTENQTAAVGASTSSMPPPQLRLSAQHQQRAHCYHRQHASFGAAQQQQQQLHATMAPVHGGSIRQPALLFPLAPPPPTAPHGAGQQFGCLGGGAFTSSPYLAPLPMSTTPMLVPLPANNMNPPVEVEQMAPATGDTTHGAGQEAAGHLGVTASPPAAPSGSSQSEQHASATTEPTAEEVPPPLEEDFVPAAQDERADDADIYGGLPDLWNPNLVFTLEELMGEPAASDEPAALPMQGGNNRGRDENPSLY</sequence>
<evidence type="ECO:0000256" key="5">
    <source>
        <dbReference type="SAM" id="MobiDB-lite"/>
    </source>
</evidence>
<feature type="region of interest" description="Disordered" evidence="5">
    <location>
        <begin position="469"/>
        <end position="494"/>
    </location>
</feature>
<dbReference type="AlphaFoldDB" id="A0A9W7XA58"/>
<proteinExistence type="predicted"/>
<evidence type="ECO:0000313" key="7">
    <source>
        <dbReference type="EMBL" id="KAJ1254883.1"/>
    </source>
</evidence>
<keyword evidence="8" id="KW-1185">Reference proteome</keyword>
<dbReference type="PROSITE" id="PS51005">
    <property type="entry name" value="NAC"/>
    <property type="match status" value="1"/>
</dbReference>
<dbReference type="InterPro" id="IPR003441">
    <property type="entry name" value="NAC-dom"/>
</dbReference>
<dbReference type="GO" id="GO:0006355">
    <property type="term" value="P:regulation of DNA-templated transcription"/>
    <property type="evidence" value="ECO:0007669"/>
    <property type="project" value="InterPro"/>
</dbReference>
<feature type="region of interest" description="Disordered" evidence="5">
    <location>
        <begin position="375"/>
        <end position="426"/>
    </location>
</feature>
<protein>
    <recommendedName>
        <fullName evidence="6">NAC domain-containing protein</fullName>
    </recommendedName>
</protein>
<evidence type="ECO:0000256" key="4">
    <source>
        <dbReference type="ARBA" id="ARBA00023242"/>
    </source>
</evidence>
<evidence type="ECO:0000256" key="3">
    <source>
        <dbReference type="ARBA" id="ARBA00023163"/>
    </source>
</evidence>
<dbReference type="PANTHER" id="PTHR31719:SF94">
    <property type="entry name" value="PROTEIN ATAF2"/>
    <property type="match status" value="1"/>
</dbReference>
<dbReference type="OrthoDB" id="688516at2759"/>
<dbReference type="Pfam" id="PF02365">
    <property type="entry name" value="NAM"/>
    <property type="match status" value="1"/>
</dbReference>
<evidence type="ECO:0000259" key="6">
    <source>
        <dbReference type="PROSITE" id="PS51005"/>
    </source>
</evidence>
<dbReference type="Proteomes" id="UP001164776">
    <property type="component" value="Unassembled WGS sequence"/>
</dbReference>
<evidence type="ECO:0000256" key="2">
    <source>
        <dbReference type="ARBA" id="ARBA00023125"/>
    </source>
</evidence>
<comment type="caution">
    <text evidence="7">The sequence shown here is derived from an EMBL/GenBank/DDBJ whole genome shotgun (WGS) entry which is preliminary data.</text>
</comment>
<keyword evidence="2" id="KW-0238">DNA-binding</keyword>
<organism evidence="7 8">
    <name type="scientific">Paspalum vaginatum</name>
    <name type="common">seashore paspalum</name>
    <dbReference type="NCBI Taxonomy" id="158149"/>
    <lineage>
        <taxon>Eukaryota</taxon>
        <taxon>Viridiplantae</taxon>
        <taxon>Streptophyta</taxon>
        <taxon>Embryophyta</taxon>
        <taxon>Tracheophyta</taxon>
        <taxon>Spermatophyta</taxon>
        <taxon>Magnoliopsida</taxon>
        <taxon>Liliopsida</taxon>
        <taxon>Poales</taxon>
        <taxon>Poaceae</taxon>
        <taxon>PACMAD clade</taxon>
        <taxon>Panicoideae</taxon>
        <taxon>Andropogonodae</taxon>
        <taxon>Paspaleae</taxon>
        <taxon>Paspalinae</taxon>
        <taxon>Paspalum</taxon>
    </lineage>
</organism>
<dbReference type="EMBL" id="MU629870">
    <property type="protein sequence ID" value="KAJ1254883.1"/>
    <property type="molecule type" value="Genomic_DNA"/>
</dbReference>
<feature type="compositionally biased region" description="Basic and acidic residues" evidence="5">
    <location>
        <begin position="485"/>
        <end position="494"/>
    </location>
</feature>
<dbReference type="Gene3D" id="2.170.150.80">
    <property type="entry name" value="NAC domain"/>
    <property type="match status" value="1"/>
</dbReference>
<accession>A0A9W7XA58</accession>
<dbReference type="GO" id="GO:0003677">
    <property type="term" value="F:DNA binding"/>
    <property type="evidence" value="ECO:0007669"/>
    <property type="project" value="UniProtKB-KW"/>
</dbReference>
<dbReference type="InterPro" id="IPR036093">
    <property type="entry name" value="NAC_dom_sf"/>
</dbReference>
<reference evidence="7 8" key="1">
    <citation type="submission" date="2022-10" db="EMBL/GenBank/DDBJ databases">
        <title>WGS assembly of Paspalum vaginatum 540-79.</title>
        <authorList>
            <person name="Sun G."/>
            <person name="Wase N."/>
            <person name="Shu S."/>
            <person name="Jenkins J."/>
            <person name="Zhou B."/>
            <person name="Torres-Rodriguez J."/>
            <person name="Chen C."/>
            <person name="Sandor L."/>
            <person name="Plott C."/>
            <person name="Yoshinga Y."/>
            <person name="Daum C."/>
            <person name="Qi P."/>
            <person name="Barry K."/>
            <person name="Lipzen A."/>
            <person name="Berry L."/>
            <person name="Pedersen C."/>
            <person name="Gottilla T."/>
            <person name="Foltz A."/>
            <person name="Yu H."/>
            <person name="O'Malley R."/>
            <person name="Zhang C."/>
            <person name="Devos K."/>
            <person name="Sigmon B."/>
            <person name="Yu B."/>
            <person name="Obata T."/>
            <person name="Schmutz J."/>
            <person name="Schnable J."/>
        </authorList>
    </citation>
    <scope>NUCLEOTIDE SEQUENCE [LARGE SCALE GENOMIC DNA]</scope>
    <source>
        <strain evidence="8">cv. 540-79</strain>
    </source>
</reference>
<name>A0A9W7XA58_9POAL</name>
<gene>
    <name evidence="7" type="ORF">BS78_K315000</name>
</gene>
<evidence type="ECO:0000256" key="1">
    <source>
        <dbReference type="ARBA" id="ARBA00023015"/>
    </source>
</evidence>
<dbReference type="SUPFAM" id="SSF101941">
    <property type="entry name" value="NAC domain"/>
    <property type="match status" value="1"/>
</dbReference>
<feature type="domain" description="NAC" evidence="6">
    <location>
        <begin position="18"/>
        <end position="201"/>
    </location>
</feature>
<keyword evidence="3" id="KW-0804">Transcription</keyword>
<keyword evidence="1" id="KW-0805">Transcription regulation</keyword>
<keyword evidence="4" id="KW-0539">Nucleus</keyword>
<dbReference type="PANTHER" id="PTHR31719">
    <property type="entry name" value="NAC TRANSCRIPTION FACTOR 56"/>
    <property type="match status" value="1"/>
</dbReference>